<dbReference type="Pfam" id="PF01739">
    <property type="entry name" value="CheR"/>
    <property type="match status" value="1"/>
</dbReference>
<dbReference type="EMBL" id="CP017707">
    <property type="protein sequence ID" value="AOZ52685.1"/>
    <property type="molecule type" value="Genomic_DNA"/>
</dbReference>
<dbReference type="SUPFAM" id="SSF47757">
    <property type="entry name" value="Chemotaxis receptor methyltransferase CheR, N-terminal domain"/>
    <property type="match status" value="1"/>
</dbReference>
<dbReference type="Gene3D" id="3.40.50.150">
    <property type="entry name" value="Vaccinia Virus protein VP39"/>
    <property type="match status" value="1"/>
</dbReference>
<dbReference type="GO" id="GO:0008984">
    <property type="term" value="F:protein-glutamate methylesterase activity"/>
    <property type="evidence" value="ECO:0007669"/>
    <property type="project" value="InterPro"/>
</dbReference>
<feature type="domain" description="CheR-type methyltransferase" evidence="4">
    <location>
        <begin position="204"/>
        <end position="458"/>
    </location>
</feature>
<keyword evidence="2" id="KW-0175">Coiled coil</keyword>
<dbReference type="Pfam" id="PF13596">
    <property type="entry name" value="PAS_10"/>
    <property type="match status" value="1"/>
</dbReference>
<feature type="domain" description="CheB-type methylesterase" evidence="3">
    <location>
        <begin position="1"/>
        <end position="190"/>
    </location>
</feature>
<dbReference type="SUPFAM" id="SSF53335">
    <property type="entry name" value="S-adenosyl-L-methionine-dependent methyltransferases"/>
    <property type="match status" value="1"/>
</dbReference>
<dbReference type="SMART" id="SM00138">
    <property type="entry name" value="MeTrc"/>
    <property type="match status" value="1"/>
</dbReference>
<dbReference type="PROSITE" id="PS50122">
    <property type="entry name" value="CHEB"/>
    <property type="match status" value="1"/>
</dbReference>
<evidence type="ECO:0000313" key="5">
    <source>
        <dbReference type="EMBL" id="AOZ52685.1"/>
    </source>
</evidence>
<evidence type="ECO:0000256" key="2">
    <source>
        <dbReference type="SAM" id="Coils"/>
    </source>
</evidence>
<evidence type="ECO:0000313" key="6">
    <source>
        <dbReference type="Proteomes" id="UP000178776"/>
    </source>
</evidence>
<organism evidence="5 6">
    <name type="scientific">Chromobacterium vaccinii</name>
    <dbReference type="NCBI Taxonomy" id="1108595"/>
    <lineage>
        <taxon>Bacteria</taxon>
        <taxon>Pseudomonadati</taxon>
        <taxon>Pseudomonadota</taxon>
        <taxon>Betaproteobacteria</taxon>
        <taxon>Neisseriales</taxon>
        <taxon>Chromobacteriaceae</taxon>
        <taxon>Chromobacterium</taxon>
    </lineage>
</organism>
<dbReference type="STRING" id="1108595.BKX93_02670"/>
<dbReference type="InterPro" id="IPR000673">
    <property type="entry name" value="Sig_transdc_resp-reg_Me-estase"/>
</dbReference>
<evidence type="ECO:0000259" key="4">
    <source>
        <dbReference type="PROSITE" id="PS50123"/>
    </source>
</evidence>
<keyword evidence="1" id="KW-0145">Chemotaxis</keyword>
<accession>A0A1D9LN10</accession>
<dbReference type="Gene3D" id="3.30.450.20">
    <property type="entry name" value="PAS domain"/>
    <property type="match status" value="1"/>
</dbReference>
<dbReference type="PRINTS" id="PR00996">
    <property type="entry name" value="CHERMTFRASE"/>
</dbReference>
<gene>
    <name evidence="5" type="ORF">BKX93_02670</name>
</gene>
<proteinExistence type="predicted"/>
<dbReference type="PANTHER" id="PTHR24422">
    <property type="entry name" value="CHEMOTAXIS PROTEIN METHYLTRANSFERASE"/>
    <property type="match status" value="1"/>
</dbReference>
<evidence type="ECO:0008006" key="7">
    <source>
        <dbReference type="Google" id="ProtNLM"/>
    </source>
</evidence>
<dbReference type="Proteomes" id="UP000178776">
    <property type="component" value="Chromosome"/>
</dbReference>
<dbReference type="InterPro" id="IPR022641">
    <property type="entry name" value="CheR_N"/>
</dbReference>
<reference evidence="5 6" key="1">
    <citation type="submission" date="2016-10" db="EMBL/GenBank/DDBJ databases">
        <title>Chromobacterium muskegensis sp. nov., an insecticidal bacterium isolated from Sphagnum bogs.</title>
        <authorList>
            <person name="Sparks M.E."/>
            <person name="Blackburn M.B."/>
            <person name="Gundersen-Rindal D.E."/>
            <person name="Mitchell A."/>
            <person name="Farrar R."/>
            <person name="Kuhar D."/>
        </authorList>
    </citation>
    <scope>NUCLEOTIDE SEQUENCE [LARGE SCALE GENOMIC DNA]</scope>
    <source>
        <strain evidence="5 6">21-1</strain>
    </source>
</reference>
<dbReference type="AlphaFoldDB" id="A0A1D9LN10"/>
<sequence>MIGFPVVGIGCSAGGLEALKNFFTCVPDKSGLAFIVVQHLAPTSTHISILADILRNHTRMDVLEAAEGLQLLPNHVYIAPPRQNVFLKDGRLRLSVEESAGLRLPIDLFFQKLAQGLRERAVGIVLSGMGSDGAQGLQSIREAGGLCLAQEPATAGFDSMPLAAIASGCVQIIAPPERLPALLIHYLKYAMKKTESPSVIVLDSQEYYRKIIALLLEHCHADFSHYKINTLTRRIERRIAVHKMDNIAEYASYLGANPQELVLLHKELLIGVTNFFRDPEIWQCLRDDAFPTLFSRYPNGRKLRAWVVGCSSGEEAYSLVISYKEASRALNLDDKFSLQVYATDLDPEAILRARKGIFSNKIKSDISPDYLARYFVEEGGEYRIKKEIRDCIVFATQNVISDPPFTKLDLLSCRNLLIYFDAKLQKRLLLLFHYALNQNGILMLGNAESIGQLSQLFFPIKNKIRLLGRLNQASASSELIFPSKSLEKNNMSVTPAFSKEAALTESIGPQIDSLIQQNYAPAAVLVNAEGDIIYISGRTGSYLEPAAGKVNINIHAMARPGLREALTGAVKRALQNPLPIQIKGVPIEDGNGHKVVNVTIHALQAPEALRGQVLIVFHDVVQNKSPRRKGGVVSRDEHQQLERDLQQARESLQAMHEEMRCSMEELKSANEELQSMNEELQSTNEELTTSKEEMQSMNEELQTVNAELQSKMDDLSEARNDLMNLLNSTEIATIFLDGGLKVRRFTSHVTTLFKLIQSDIGRPLSDIANNLDYPELSQDAYGVIRTLVFKDKLIRATDDQWYRARIMPYRTQENVIDGIVITFTNISEIRALEKNF</sequence>
<dbReference type="CDD" id="cd16434">
    <property type="entry name" value="CheB-CheR_fusion"/>
    <property type="match status" value="1"/>
</dbReference>
<dbReference type="GO" id="GO:0006935">
    <property type="term" value="P:chemotaxis"/>
    <property type="evidence" value="ECO:0007669"/>
    <property type="project" value="UniProtKB-UniRule"/>
</dbReference>
<dbReference type="Gene3D" id="3.40.50.180">
    <property type="entry name" value="Methylesterase CheB, C-terminal domain"/>
    <property type="match status" value="1"/>
</dbReference>
<dbReference type="KEGG" id="cvc:BKX93_02670"/>
<dbReference type="PANTHER" id="PTHR24422:SF27">
    <property type="entry name" value="PROTEIN-GLUTAMATE O-METHYLTRANSFERASE"/>
    <property type="match status" value="1"/>
</dbReference>
<feature type="active site" evidence="1">
    <location>
        <position position="39"/>
    </location>
</feature>
<dbReference type="GO" id="GO:0000156">
    <property type="term" value="F:phosphorelay response regulator activity"/>
    <property type="evidence" value="ECO:0007669"/>
    <property type="project" value="InterPro"/>
</dbReference>
<dbReference type="GO" id="GO:0005737">
    <property type="term" value="C:cytoplasm"/>
    <property type="evidence" value="ECO:0007669"/>
    <property type="project" value="InterPro"/>
</dbReference>
<dbReference type="Pfam" id="PF01339">
    <property type="entry name" value="CheB_methylest"/>
    <property type="match status" value="1"/>
</dbReference>
<dbReference type="InterPro" id="IPR035909">
    <property type="entry name" value="CheB_C"/>
</dbReference>
<dbReference type="SUPFAM" id="SSF52738">
    <property type="entry name" value="Methylesterase CheB, C-terminal domain"/>
    <property type="match status" value="1"/>
</dbReference>
<keyword evidence="1" id="KW-0378">Hydrolase</keyword>
<dbReference type="InterPro" id="IPR029063">
    <property type="entry name" value="SAM-dependent_MTases_sf"/>
</dbReference>
<dbReference type="PROSITE" id="PS50123">
    <property type="entry name" value="CHER"/>
    <property type="match status" value="1"/>
</dbReference>
<evidence type="ECO:0000259" key="3">
    <source>
        <dbReference type="PROSITE" id="PS50122"/>
    </source>
</evidence>
<protein>
    <recommendedName>
        <fullName evidence="7">Chemotaxis protein CheB</fullName>
    </recommendedName>
</protein>
<name>A0A1D9LN10_9NEIS</name>
<feature type="active site" evidence="1">
    <location>
        <position position="132"/>
    </location>
</feature>
<dbReference type="InterPro" id="IPR022642">
    <property type="entry name" value="CheR_C"/>
</dbReference>
<dbReference type="InterPro" id="IPR050903">
    <property type="entry name" value="Bact_Chemotaxis_MeTrfase"/>
</dbReference>
<feature type="active site" evidence="1">
    <location>
        <position position="12"/>
    </location>
</feature>
<evidence type="ECO:0000256" key="1">
    <source>
        <dbReference type="PROSITE-ProRule" id="PRU00050"/>
    </source>
</evidence>
<feature type="coiled-coil region" evidence="2">
    <location>
        <begin position="635"/>
        <end position="732"/>
    </location>
</feature>
<dbReference type="InterPro" id="IPR000780">
    <property type="entry name" value="CheR_MeTrfase"/>
</dbReference>
<dbReference type="GO" id="GO:0008757">
    <property type="term" value="F:S-adenosylmethionine-dependent methyltransferase activity"/>
    <property type="evidence" value="ECO:0007669"/>
    <property type="project" value="InterPro"/>
</dbReference>
<dbReference type="Pfam" id="PF03705">
    <property type="entry name" value="CheR_N"/>
    <property type="match status" value="1"/>
</dbReference>